<comment type="caution">
    <text evidence="1">The sequence shown here is derived from an EMBL/GenBank/DDBJ whole genome shotgun (WGS) entry which is preliminary data.</text>
</comment>
<dbReference type="AlphaFoldDB" id="A0A8K0CKK1"/>
<dbReference type="Proteomes" id="UP000801492">
    <property type="component" value="Unassembled WGS sequence"/>
</dbReference>
<reference evidence="1" key="1">
    <citation type="submission" date="2019-08" db="EMBL/GenBank/DDBJ databases">
        <title>The genome of the North American firefly Photinus pyralis.</title>
        <authorList>
            <consortium name="Photinus pyralis genome working group"/>
            <person name="Fallon T.R."/>
            <person name="Sander Lower S.E."/>
            <person name="Weng J.-K."/>
        </authorList>
    </citation>
    <scope>NUCLEOTIDE SEQUENCE</scope>
    <source>
        <strain evidence="1">TRF0915ILg1</strain>
        <tissue evidence="1">Whole body</tissue>
    </source>
</reference>
<evidence type="ECO:0000313" key="2">
    <source>
        <dbReference type="Proteomes" id="UP000801492"/>
    </source>
</evidence>
<proteinExistence type="predicted"/>
<organism evidence="1 2">
    <name type="scientific">Ignelater luminosus</name>
    <name type="common">Cucubano</name>
    <name type="synonym">Pyrophorus luminosus</name>
    <dbReference type="NCBI Taxonomy" id="2038154"/>
    <lineage>
        <taxon>Eukaryota</taxon>
        <taxon>Metazoa</taxon>
        <taxon>Ecdysozoa</taxon>
        <taxon>Arthropoda</taxon>
        <taxon>Hexapoda</taxon>
        <taxon>Insecta</taxon>
        <taxon>Pterygota</taxon>
        <taxon>Neoptera</taxon>
        <taxon>Endopterygota</taxon>
        <taxon>Coleoptera</taxon>
        <taxon>Polyphaga</taxon>
        <taxon>Elateriformia</taxon>
        <taxon>Elateroidea</taxon>
        <taxon>Elateridae</taxon>
        <taxon>Agrypninae</taxon>
        <taxon>Pyrophorini</taxon>
        <taxon>Ignelater</taxon>
    </lineage>
</organism>
<protein>
    <submittedName>
        <fullName evidence="1">Uncharacterized protein</fullName>
    </submittedName>
</protein>
<accession>A0A8K0CKK1</accession>
<dbReference type="EMBL" id="VTPC01083881">
    <property type="protein sequence ID" value="KAF2887361.1"/>
    <property type="molecule type" value="Genomic_DNA"/>
</dbReference>
<feature type="non-terminal residue" evidence="1">
    <location>
        <position position="1"/>
    </location>
</feature>
<gene>
    <name evidence="1" type="ORF">ILUMI_18812</name>
</gene>
<name>A0A8K0CKK1_IGNLU</name>
<keyword evidence="2" id="KW-1185">Reference proteome</keyword>
<sequence length="189" mass="21601">IESPLAEEQWQTMKILMTVTGKSELFQTSAKKQEWTTDEITDVMNVRKDLKNKNKDETSKSIYGREDLKKEWLRYITHLFHDDGAQPQTQTIIEAELPIMVSEVEIVALALQDIPTRGQSSANQVLLHKDLNTAGSSRYNEEAYAHEDEAPNQPFGDFSSSYEPSEKMIQIVIVHQVVNNLKLLNLLLK</sequence>
<evidence type="ECO:0000313" key="1">
    <source>
        <dbReference type="EMBL" id="KAF2887361.1"/>
    </source>
</evidence>